<comment type="caution">
    <text evidence="2">The sequence shown here is derived from an EMBL/GenBank/DDBJ whole genome shotgun (WGS) entry which is preliminary data.</text>
</comment>
<name>A0A3A3FL41_9BURK</name>
<sequence length="541" mass="57319">MTEHTKTDGLPGFEPQVLERAKPRSERMAGDKIECNACPVLCQITEGRSGACDRYANIGGTLVRVDPVILLKKAVAAGDNPVVPFVGRQQAAEHSPTAQEAAGAAAPSGSWSGDLLQADEVFVTGVGSSTTYPDYKPAPFIVSSKAADVDMVTVVTEGIFSYCSFKIKIDTDRYLGPEQANIRYKGEVVGHVTTAEYGSQMLSLGGVHHLTGGSKKEGRLTAEIMQLLGNKQAAEITIDGGSQIVVQAGRAPIVNGVEEQRMRVGCGSATIGIFAKQVFGKADEVIVVDDHITGVLTEHQAGRCLDIPPSGVKIRGRKSTPGRYFQVANPGTGWGGTDIADPLSIIEGWDAKVAWPGLQLLMTSTTGEHAAWFVLDENLVPVQMPMPVEVQAVVDRIGENCEPSLTTVLFLGGAGGSLRAGVTENPVLLTRSIKHALVNVTCGGAPAYVWPGGGITVMTDVSRMPDNSFGTVPTPAIVAPIEFTMRLSDYEALGGHMEYVRSLSSVLEHGAWHNDGAPAQRKWMQQPDINAWPAAVGPMLG</sequence>
<dbReference type="EMBL" id="QYUO01000002">
    <property type="protein sequence ID" value="RJF96017.1"/>
    <property type="molecule type" value="Genomic_DNA"/>
</dbReference>
<accession>A0A3A3FL41</accession>
<dbReference type="AlphaFoldDB" id="A0A3A3FL41"/>
<feature type="region of interest" description="Disordered" evidence="1">
    <location>
        <begin position="89"/>
        <end position="110"/>
    </location>
</feature>
<dbReference type="OrthoDB" id="8978025at2"/>
<evidence type="ECO:0000256" key="1">
    <source>
        <dbReference type="SAM" id="MobiDB-lite"/>
    </source>
</evidence>
<gene>
    <name evidence="2" type="ORF">D3871_21985</name>
</gene>
<evidence type="ECO:0000313" key="2">
    <source>
        <dbReference type="EMBL" id="RJF96017.1"/>
    </source>
</evidence>
<organism evidence="2 3">
    <name type="scientific">Noviherbaspirillum saxi</name>
    <dbReference type="NCBI Taxonomy" id="2320863"/>
    <lineage>
        <taxon>Bacteria</taxon>
        <taxon>Pseudomonadati</taxon>
        <taxon>Pseudomonadota</taxon>
        <taxon>Betaproteobacteria</taxon>
        <taxon>Burkholderiales</taxon>
        <taxon>Oxalobacteraceae</taxon>
        <taxon>Noviherbaspirillum</taxon>
    </lineage>
</organism>
<evidence type="ECO:0000313" key="3">
    <source>
        <dbReference type="Proteomes" id="UP000265955"/>
    </source>
</evidence>
<protein>
    <submittedName>
        <fullName evidence="2">6-hydroxynicotinate reductase</fullName>
    </submittedName>
</protein>
<proteinExistence type="predicted"/>
<dbReference type="RefSeq" id="WP_119771164.1">
    <property type="nucleotide sequence ID" value="NZ_QYUO01000002.1"/>
</dbReference>
<keyword evidence="3" id="KW-1185">Reference proteome</keyword>
<dbReference type="Proteomes" id="UP000265955">
    <property type="component" value="Unassembled WGS sequence"/>
</dbReference>
<reference evidence="3" key="1">
    <citation type="submission" date="2018-09" db="EMBL/GenBank/DDBJ databases">
        <authorList>
            <person name="Zhu H."/>
        </authorList>
    </citation>
    <scope>NUCLEOTIDE SEQUENCE [LARGE SCALE GENOMIC DNA]</scope>
    <source>
        <strain evidence="3">K1R23-30</strain>
    </source>
</reference>
<feature type="compositionally biased region" description="Low complexity" evidence="1">
    <location>
        <begin position="101"/>
        <end position="110"/>
    </location>
</feature>